<dbReference type="Proteomes" id="UP001165586">
    <property type="component" value="Unassembled WGS sequence"/>
</dbReference>
<feature type="signal peptide" evidence="1">
    <location>
        <begin position="1"/>
        <end position="33"/>
    </location>
</feature>
<evidence type="ECO:0000256" key="1">
    <source>
        <dbReference type="SAM" id="SignalP"/>
    </source>
</evidence>
<dbReference type="InterPro" id="IPR013783">
    <property type="entry name" value="Ig-like_fold"/>
</dbReference>
<feature type="chain" id="PRO_5046035138" evidence="1">
    <location>
        <begin position="34"/>
        <end position="426"/>
    </location>
</feature>
<protein>
    <submittedName>
        <fullName evidence="2">Cell wall-binding repeat-containing protein</fullName>
    </submittedName>
</protein>
<dbReference type="InterPro" id="IPR051922">
    <property type="entry name" value="Bact_Sporulation_Assoc"/>
</dbReference>
<dbReference type="Gene3D" id="3.40.50.12090">
    <property type="match status" value="1"/>
</dbReference>
<name>A0ABT2H376_9MICO</name>
<proteinExistence type="predicted"/>
<keyword evidence="1" id="KW-0732">Signal</keyword>
<gene>
    <name evidence="2" type="ORF">N1032_11680</name>
</gene>
<organism evidence="2 3">
    <name type="scientific">Herbiconiux daphne</name>
    <dbReference type="NCBI Taxonomy" id="2970914"/>
    <lineage>
        <taxon>Bacteria</taxon>
        <taxon>Bacillati</taxon>
        <taxon>Actinomycetota</taxon>
        <taxon>Actinomycetes</taxon>
        <taxon>Micrococcales</taxon>
        <taxon>Microbacteriaceae</taxon>
        <taxon>Herbiconiux</taxon>
    </lineage>
</organism>
<sequence>MSRRSVYRRTAAAVTAAAAIITGGVMTSGAAQAEALAPVAITCPSPVAAVGFPIDSSLLATNADRLSVDTGALPAGVALNSTEGYHLIGSPTGVQTVTFILSASGAAADGTPTTIAKACSIEVKPGPAVNRIAGADRYQQAIKVSQLFPSAGTVFVASGEKYPDALSATAIAAAHGAPLLLTPANGVPAGLTDEIARLNTTKVVVVGGEATISAATLAQLQSSGRVVTRIGGADRHEVSRNLISDAEFGISTATTAFVATGANFPDALTASPAAFVNGAPVLLVNGAETALTAAESTVLDDLNVTRVSIAGGPNSVSAALQLSMADTYSVDRFAGADRFEVGVNINRAAFPRPTSFVVASGTAFADALSGGVPAAISTSPLYVTQSTCLTTEVYREIGRLAPAQILILGGTATLSADVEALTPCGE</sequence>
<dbReference type="Pfam" id="PF04122">
    <property type="entry name" value="CW_binding_2"/>
    <property type="match status" value="3"/>
</dbReference>
<dbReference type="PANTHER" id="PTHR30032:SF8">
    <property type="entry name" value="GERMINATION-SPECIFIC N-ACETYLMURAMOYL-L-ALANINE AMIDASE"/>
    <property type="match status" value="1"/>
</dbReference>
<dbReference type="EMBL" id="JANLCJ010000004">
    <property type="protein sequence ID" value="MCS5734398.1"/>
    <property type="molecule type" value="Genomic_DNA"/>
</dbReference>
<dbReference type="PANTHER" id="PTHR30032">
    <property type="entry name" value="N-ACETYLMURAMOYL-L-ALANINE AMIDASE-RELATED"/>
    <property type="match status" value="1"/>
</dbReference>
<dbReference type="InterPro" id="IPR007253">
    <property type="entry name" value="Cell_wall-bd_2"/>
</dbReference>
<comment type="caution">
    <text evidence="2">The sequence shown here is derived from an EMBL/GenBank/DDBJ whole genome shotgun (WGS) entry which is preliminary data.</text>
</comment>
<reference evidence="2" key="1">
    <citation type="submission" date="2022-08" db="EMBL/GenBank/DDBJ databases">
        <authorList>
            <person name="Deng Y."/>
            <person name="Han X.-F."/>
            <person name="Zhang Y.-Q."/>
        </authorList>
    </citation>
    <scope>NUCLEOTIDE SEQUENCE</scope>
    <source>
        <strain evidence="2">CPCC 203386</strain>
    </source>
</reference>
<keyword evidence="3" id="KW-1185">Reference proteome</keyword>
<evidence type="ECO:0000313" key="3">
    <source>
        <dbReference type="Proteomes" id="UP001165586"/>
    </source>
</evidence>
<dbReference type="RefSeq" id="WP_259539266.1">
    <property type="nucleotide sequence ID" value="NZ_JANLCJ010000004.1"/>
</dbReference>
<evidence type="ECO:0000313" key="2">
    <source>
        <dbReference type="EMBL" id="MCS5734398.1"/>
    </source>
</evidence>
<dbReference type="Gene3D" id="2.60.40.10">
    <property type="entry name" value="Immunoglobulins"/>
    <property type="match status" value="1"/>
</dbReference>
<accession>A0ABT2H376</accession>